<accession>A0A392RPD4</accession>
<organism evidence="2 3">
    <name type="scientific">Trifolium medium</name>
    <dbReference type="NCBI Taxonomy" id="97028"/>
    <lineage>
        <taxon>Eukaryota</taxon>
        <taxon>Viridiplantae</taxon>
        <taxon>Streptophyta</taxon>
        <taxon>Embryophyta</taxon>
        <taxon>Tracheophyta</taxon>
        <taxon>Spermatophyta</taxon>
        <taxon>Magnoliopsida</taxon>
        <taxon>eudicotyledons</taxon>
        <taxon>Gunneridae</taxon>
        <taxon>Pentapetalae</taxon>
        <taxon>rosids</taxon>
        <taxon>fabids</taxon>
        <taxon>Fabales</taxon>
        <taxon>Fabaceae</taxon>
        <taxon>Papilionoideae</taxon>
        <taxon>50 kb inversion clade</taxon>
        <taxon>NPAAA clade</taxon>
        <taxon>Hologalegina</taxon>
        <taxon>IRL clade</taxon>
        <taxon>Trifolieae</taxon>
        <taxon>Trifolium</taxon>
    </lineage>
</organism>
<dbReference type="Proteomes" id="UP000265520">
    <property type="component" value="Unassembled WGS sequence"/>
</dbReference>
<dbReference type="AlphaFoldDB" id="A0A392RPD4"/>
<reference evidence="2 3" key="1">
    <citation type="journal article" date="2018" name="Front. Plant Sci.">
        <title>Red Clover (Trifolium pratense) and Zigzag Clover (T. medium) - A Picture of Genomic Similarities and Differences.</title>
        <authorList>
            <person name="Dluhosova J."/>
            <person name="Istvanek J."/>
            <person name="Nedelnik J."/>
            <person name="Repkova J."/>
        </authorList>
    </citation>
    <scope>NUCLEOTIDE SEQUENCE [LARGE SCALE GENOMIC DNA]</scope>
    <source>
        <strain evidence="3">cv. 10/8</strain>
        <tissue evidence="2">Leaf</tissue>
    </source>
</reference>
<feature type="region of interest" description="Disordered" evidence="1">
    <location>
        <begin position="1"/>
        <end position="55"/>
    </location>
</feature>
<comment type="caution">
    <text evidence="2">The sequence shown here is derived from an EMBL/GenBank/DDBJ whole genome shotgun (WGS) entry which is preliminary data.</text>
</comment>
<proteinExistence type="predicted"/>
<keyword evidence="3" id="KW-1185">Reference proteome</keyword>
<evidence type="ECO:0000313" key="2">
    <source>
        <dbReference type="EMBL" id="MCI38501.1"/>
    </source>
</evidence>
<protein>
    <submittedName>
        <fullName evidence="2">Uncharacterized protein</fullName>
    </submittedName>
</protein>
<evidence type="ECO:0000313" key="3">
    <source>
        <dbReference type="Proteomes" id="UP000265520"/>
    </source>
</evidence>
<dbReference type="EMBL" id="LXQA010256599">
    <property type="protein sequence ID" value="MCI38501.1"/>
    <property type="molecule type" value="Genomic_DNA"/>
</dbReference>
<feature type="non-terminal residue" evidence="2">
    <location>
        <position position="55"/>
    </location>
</feature>
<evidence type="ECO:0000256" key="1">
    <source>
        <dbReference type="SAM" id="MobiDB-lite"/>
    </source>
</evidence>
<sequence>MASHRGTIGFQYKLPTPPQPSYHDGSHRGTMEPIQGGKRRSLGGLKTSEARHLRH</sequence>
<name>A0A392RPD4_9FABA</name>